<name>M4V9G3_9BACT</name>
<feature type="domain" description="Phage-Barnase-EndoU-ColicinE5/D-RelE like nuclease 2" evidence="2">
    <location>
        <begin position="99"/>
        <end position="200"/>
    </location>
</feature>
<sequence>MYRCFDLIFELVFVQRGNRVSKVASKLNKNINSKKSKNIKIKMKKAATPSASKRKAQPHKAAKKVQEKELIIIDEKQGLIFENDKTLFGYFSIPIKEYETLFQNNYNANADFSMIEHQEYESLLEETLDEPEEIWMDETTFEDLTVHTLIRTFETKQQVFHYIAVVYINTEDNYPTFVFMHFPTKDNRLLEAFRKNEIIFHKKLEAIQFAAIDGDSLLEGDYLAIGLLESMLKVRGDKDIPPDKFRDFTDCRDATIESPDEIWRKVDSTGYVLVTFIKEFTDMGVEDLHYIVVTEEDTEAQVNSLLFSFPTNDTTLVDRYRQGENLEAEEVATESSH</sequence>
<proteinExistence type="predicted"/>
<dbReference type="GO" id="GO:0006508">
    <property type="term" value="P:proteolysis"/>
    <property type="evidence" value="ECO:0007669"/>
    <property type="project" value="UniProtKB-KW"/>
</dbReference>
<dbReference type="KEGG" id="bex:A11Q_1647"/>
<evidence type="ECO:0000259" key="2">
    <source>
        <dbReference type="Pfam" id="PF18810"/>
    </source>
</evidence>
<evidence type="ECO:0000313" key="4">
    <source>
        <dbReference type="Proteomes" id="UP000012040"/>
    </source>
</evidence>
<feature type="compositionally biased region" description="Basic residues" evidence="1">
    <location>
        <begin position="52"/>
        <end position="63"/>
    </location>
</feature>
<dbReference type="Proteomes" id="UP000012040">
    <property type="component" value="Chromosome"/>
</dbReference>
<dbReference type="HOGENOM" id="CLU_968613_0_0_7"/>
<dbReference type="Pfam" id="PF18810">
    <property type="entry name" value="PBECR2"/>
    <property type="match status" value="1"/>
</dbReference>
<keyword evidence="4" id="KW-1185">Reference proteome</keyword>
<dbReference type="eggNOG" id="ENOG502ZTIY">
    <property type="taxonomic scope" value="Bacteria"/>
</dbReference>
<reference evidence="3 4" key="1">
    <citation type="journal article" date="2013" name="ISME J.">
        <title>By their genes ye shall know them: genomic signatures of predatory bacteria.</title>
        <authorList>
            <person name="Pasternak Z."/>
            <person name="Pietrokovski S."/>
            <person name="Rotem O."/>
            <person name="Gophna U."/>
            <person name="Lurie-Weinberger M.N."/>
            <person name="Jurkevitch E."/>
        </authorList>
    </citation>
    <scope>NUCLEOTIDE SEQUENCE [LARGE SCALE GENOMIC DNA]</scope>
    <source>
        <strain evidence="3 4">JSS</strain>
    </source>
</reference>
<feature type="region of interest" description="Disordered" evidence="1">
    <location>
        <begin position="42"/>
        <end position="63"/>
    </location>
</feature>
<gene>
    <name evidence="3" type="ORF">A11Q_1647</name>
</gene>
<organism evidence="3 4">
    <name type="scientific">Pseudobdellovibrio exovorus JSS</name>
    <dbReference type="NCBI Taxonomy" id="1184267"/>
    <lineage>
        <taxon>Bacteria</taxon>
        <taxon>Pseudomonadati</taxon>
        <taxon>Bdellovibrionota</taxon>
        <taxon>Bdellovibrionia</taxon>
        <taxon>Bdellovibrionales</taxon>
        <taxon>Pseudobdellovibrionaceae</taxon>
        <taxon>Pseudobdellovibrio</taxon>
    </lineage>
</organism>
<dbReference type="InterPro" id="IPR041110">
    <property type="entry name" value="PBECR2"/>
</dbReference>
<dbReference type="EMBL" id="CP003537">
    <property type="protein sequence ID" value="AGH95863.1"/>
    <property type="molecule type" value="Genomic_DNA"/>
</dbReference>
<evidence type="ECO:0000256" key="1">
    <source>
        <dbReference type="SAM" id="MobiDB-lite"/>
    </source>
</evidence>
<evidence type="ECO:0000313" key="3">
    <source>
        <dbReference type="EMBL" id="AGH95863.1"/>
    </source>
</evidence>
<dbReference type="PATRIC" id="fig|1184267.3.peg.1669"/>
<dbReference type="AlphaFoldDB" id="M4V9G3"/>
<accession>M4V9G3</accession>
<dbReference type="STRING" id="1184267.A11Q_1647"/>
<protein>
    <submittedName>
        <fullName evidence="3">Putative periplasmic protease</fullName>
    </submittedName>
</protein>
<keyword evidence="3" id="KW-0645">Protease</keyword>
<dbReference type="GO" id="GO:0008233">
    <property type="term" value="F:peptidase activity"/>
    <property type="evidence" value="ECO:0007669"/>
    <property type="project" value="UniProtKB-KW"/>
</dbReference>
<keyword evidence="3" id="KW-0378">Hydrolase</keyword>